<dbReference type="Pfam" id="PF00150">
    <property type="entry name" value="Cellulase"/>
    <property type="match status" value="1"/>
</dbReference>
<evidence type="ECO:0000256" key="4">
    <source>
        <dbReference type="RuleBase" id="RU361153"/>
    </source>
</evidence>
<feature type="chain" id="PRO_5014691041" description="Glycoside hydrolase family 5 domain-containing protein" evidence="5">
    <location>
        <begin position="21"/>
        <end position="415"/>
    </location>
</feature>
<proteinExistence type="inferred from homology"/>
<dbReference type="STRING" id="41688.A0A2N3N300"/>
<dbReference type="AlphaFoldDB" id="A0A2N3N300"/>
<evidence type="ECO:0000313" key="7">
    <source>
        <dbReference type="EMBL" id="PKS06797.1"/>
    </source>
</evidence>
<evidence type="ECO:0000256" key="1">
    <source>
        <dbReference type="ARBA" id="ARBA00005641"/>
    </source>
</evidence>
<dbReference type="GO" id="GO:0004553">
    <property type="term" value="F:hydrolase activity, hydrolyzing O-glycosyl compounds"/>
    <property type="evidence" value="ECO:0007669"/>
    <property type="project" value="InterPro"/>
</dbReference>
<dbReference type="Gene3D" id="3.20.20.80">
    <property type="entry name" value="Glycosidases"/>
    <property type="match status" value="1"/>
</dbReference>
<dbReference type="PANTHER" id="PTHR31263:SF0">
    <property type="entry name" value="CELLULASE FAMILY PROTEIN (AFU_ORTHOLOGUE AFUA_5G14560)"/>
    <property type="match status" value="1"/>
</dbReference>
<sequence length="415" mass="46270">MKAKAYLVSLVTLLSTLTLGQKPSTPLSSSSRWILDANGSRVKLRCINWAGHMEANIPEGLHKQPITYIADWVASAGFNCVRLTYSIDMALNPGLSVRDSFRAAAAETRIAEDAMLGLYDSAVAMNPFLGGASVSDVFAKVIDELWQRGIMTILDNHVSKASWCCNLDDGNGWWSDAPIYLAANSRYFDSAKWMDGLRAMARWSQNRPGIVGMSLRNELRATWTQILFASGTWYTKMTAAARAVHEINPDLLVVVGGLNGGTDLSPLRTRDMDTSSFRNKLVWETHDYPFTVTTPETGNCDVTKANYGLFFGFVLEQGKSYTGPLWLSEFGVNMQGGPNAGLSDEDFTYLTCLVSYMENNDADWALWAIQGSYYVRDGVLDNEETWGALDRDWKDWRNKDFKSLLGNMWTTTQRP</sequence>
<dbReference type="SUPFAM" id="SSF51445">
    <property type="entry name" value="(Trans)glycosidases"/>
    <property type="match status" value="1"/>
</dbReference>
<evidence type="ECO:0000256" key="5">
    <source>
        <dbReference type="SAM" id="SignalP"/>
    </source>
</evidence>
<comment type="caution">
    <text evidence="7">The sequence shown here is derived from an EMBL/GenBank/DDBJ whole genome shotgun (WGS) entry which is preliminary data.</text>
</comment>
<protein>
    <recommendedName>
        <fullName evidence="6">Glycoside hydrolase family 5 domain-containing protein</fullName>
    </recommendedName>
</protein>
<dbReference type="EMBL" id="NLAX01001033">
    <property type="protein sequence ID" value="PKS06797.1"/>
    <property type="molecule type" value="Genomic_DNA"/>
</dbReference>
<keyword evidence="3 4" id="KW-0326">Glycosidase</keyword>
<feature type="domain" description="Glycoside hydrolase family 5" evidence="6">
    <location>
        <begin position="36"/>
        <end position="370"/>
    </location>
</feature>
<evidence type="ECO:0000313" key="8">
    <source>
        <dbReference type="Proteomes" id="UP000233524"/>
    </source>
</evidence>
<feature type="signal peptide" evidence="5">
    <location>
        <begin position="1"/>
        <end position="20"/>
    </location>
</feature>
<evidence type="ECO:0000256" key="3">
    <source>
        <dbReference type="ARBA" id="ARBA00023295"/>
    </source>
</evidence>
<evidence type="ECO:0000256" key="2">
    <source>
        <dbReference type="ARBA" id="ARBA00022801"/>
    </source>
</evidence>
<name>A0A2N3N300_9PEZI</name>
<dbReference type="InParanoid" id="A0A2N3N300"/>
<dbReference type="PANTHER" id="PTHR31263">
    <property type="entry name" value="CELLULASE FAMILY PROTEIN (AFU_ORTHOLOGUE AFUA_5G14560)"/>
    <property type="match status" value="1"/>
</dbReference>
<gene>
    <name evidence="7" type="ORF">jhhlp_006872</name>
</gene>
<keyword evidence="2 4" id="KW-0378">Hydrolase</keyword>
<keyword evidence="5" id="KW-0732">Signal</keyword>
<dbReference type="Proteomes" id="UP000233524">
    <property type="component" value="Unassembled WGS sequence"/>
</dbReference>
<keyword evidence="8" id="KW-1185">Reference proteome</keyword>
<reference evidence="7 8" key="1">
    <citation type="journal article" date="2017" name="G3 (Bethesda)">
        <title>First Draft Genome Sequence of the Pathogenic Fungus Lomentospora prolificans (Formerly Scedosporium prolificans).</title>
        <authorList>
            <person name="Luo R."/>
            <person name="Zimin A."/>
            <person name="Workman R."/>
            <person name="Fan Y."/>
            <person name="Pertea G."/>
            <person name="Grossman N."/>
            <person name="Wear M.P."/>
            <person name="Jia B."/>
            <person name="Miller H."/>
            <person name="Casadevall A."/>
            <person name="Timp W."/>
            <person name="Zhang S.X."/>
            <person name="Salzberg S.L."/>
        </authorList>
    </citation>
    <scope>NUCLEOTIDE SEQUENCE [LARGE SCALE GENOMIC DNA]</scope>
    <source>
        <strain evidence="7 8">JHH-5317</strain>
    </source>
</reference>
<comment type="similarity">
    <text evidence="1 4">Belongs to the glycosyl hydrolase 5 (cellulase A) family.</text>
</comment>
<evidence type="ECO:0000259" key="6">
    <source>
        <dbReference type="Pfam" id="PF00150"/>
    </source>
</evidence>
<dbReference type="InterPro" id="IPR017853">
    <property type="entry name" value="GH"/>
</dbReference>
<dbReference type="GO" id="GO:0000272">
    <property type="term" value="P:polysaccharide catabolic process"/>
    <property type="evidence" value="ECO:0007669"/>
    <property type="project" value="InterPro"/>
</dbReference>
<dbReference type="VEuPathDB" id="FungiDB:jhhlp_006872"/>
<dbReference type="InterPro" id="IPR001547">
    <property type="entry name" value="Glyco_hydro_5"/>
</dbReference>
<dbReference type="OrthoDB" id="442731at2759"/>
<organism evidence="7 8">
    <name type="scientific">Lomentospora prolificans</name>
    <dbReference type="NCBI Taxonomy" id="41688"/>
    <lineage>
        <taxon>Eukaryota</taxon>
        <taxon>Fungi</taxon>
        <taxon>Dikarya</taxon>
        <taxon>Ascomycota</taxon>
        <taxon>Pezizomycotina</taxon>
        <taxon>Sordariomycetes</taxon>
        <taxon>Hypocreomycetidae</taxon>
        <taxon>Microascales</taxon>
        <taxon>Microascaceae</taxon>
        <taxon>Lomentospora</taxon>
    </lineage>
</organism>
<accession>A0A2N3N300</accession>